<organism evidence="1 2">
    <name type="scientific">Mycteria americana</name>
    <name type="common">Wood stork</name>
    <dbReference type="NCBI Taxonomy" id="33587"/>
    <lineage>
        <taxon>Eukaryota</taxon>
        <taxon>Metazoa</taxon>
        <taxon>Chordata</taxon>
        <taxon>Craniata</taxon>
        <taxon>Vertebrata</taxon>
        <taxon>Euteleostomi</taxon>
        <taxon>Archelosauria</taxon>
        <taxon>Archosauria</taxon>
        <taxon>Dinosauria</taxon>
        <taxon>Saurischia</taxon>
        <taxon>Theropoda</taxon>
        <taxon>Coelurosauria</taxon>
        <taxon>Aves</taxon>
        <taxon>Neognathae</taxon>
        <taxon>Neoaves</taxon>
        <taxon>Aequornithes</taxon>
        <taxon>Ciconiiformes</taxon>
        <taxon>Ciconiidae</taxon>
        <taxon>Mycteria</taxon>
    </lineage>
</organism>
<name>A0AAN7N6T6_MYCAM</name>
<keyword evidence="2" id="KW-1185">Reference proteome</keyword>
<protein>
    <submittedName>
        <fullName evidence="1">Uncharacterized protein</fullName>
    </submittedName>
</protein>
<accession>A0AAN7N6T6</accession>
<evidence type="ECO:0000313" key="2">
    <source>
        <dbReference type="Proteomes" id="UP001333110"/>
    </source>
</evidence>
<reference evidence="1 2" key="1">
    <citation type="journal article" date="2023" name="J. Hered.">
        <title>Chromosome-level genome of the wood stork (Mycteria americana) provides insight into avian chromosome evolution.</title>
        <authorList>
            <person name="Flamio R. Jr."/>
            <person name="Ramstad K.M."/>
        </authorList>
    </citation>
    <scope>NUCLEOTIDE SEQUENCE [LARGE SCALE GENOMIC DNA]</scope>
    <source>
        <strain evidence="1">JAX WOST 10</strain>
    </source>
</reference>
<gene>
    <name evidence="1" type="ORF">QYF61_002103</name>
</gene>
<evidence type="ECO:0000313" key="1">
    <source>
        <dbReference type="EMBL" id="KAK4809647.1"/>
    </source>
</evidence>
<sequence>MKTASQNAKGPETSG</sequence>
<comment type="caution">
    <text evidence="1">The sequence shown here is derived from an EMBL/GenBank/DDBJ whole genome shotgun (WGS) entry which is preliminary data.</text>
</comment>
<dbReference type="EMBL" id="JAUNZN010000020">
    <property type="protein sequence ID" value="KAK4809647.1"/>
    <property type="molecule type" value="Genomic_DNA"/>
</dbReference>
<dbReference type="Proteomes" id="UP001333110">
    <property type="component" value="Unassembled WGS sequence"/>
</dbReference>
<proteinExistence type="predicted"/>